<dbReference type="Proteomes" id="UP001597299">
    <property type="component" value="Unassembled WGS sequence"/>
</dbReference>
<keyword evidence="2" id="KW-1185">Reference proteome</keyword>
<evidence type="ECO:0000313" key="1">
    <source>
        <dbReference type="EMBL" id="MFD2141388.1"/>
    </source>
</evidence>
<evidence type="ECO:0000313" key="2">
    <source>
        <dbReference type="Proteomes" id="UP001597299"/>
    </source>
</evidence>
<sequence>MKASKFSEAQITFVLKQAEDGMATVTHRRAAAASPLGQRRRVVTNPGIASVVRVGQREFMPALYSAASSECRHRRLRTPATKKP</sequence>
<dbReference type="RefSeq" id="WP_213350112.1">
    <property type="nucleotide sequence ID" value="NZ_JAHBGB010000002.1"/>
</dbReference>
<accession>A0ABW4YYX5</accession>
<evidence type="ECO:0008006" key="3">
    <source>
        <dbReference type="Google" id="ProtNLM"/>
    </source>
</evidence>
<gene>
    <name evidence="1" type="ORF">ACFSNC_13315</name>
</gene>
<protein>
    <recommendedName>
        <fullName evidence="3">Transposase</fullName>
    </recommendedName>
</protein>
<reference evidence="2" key="1">
    <citation type="journal article" date="2019" name="Int. J. Syst. Evol. Microbiol.">
        <title>The Global Catalogue of Microorganisms (GCM) 10K type strain sequencing project: providing services to taxonomists for standard genome sequencing and annotation.</title>
        <authorList>
            <consortium name="The Broad Institute Genomics Platform"/>
            <consortium name="The Broad Institute Genome Sequencing Center for Infectious Disease"/>
            <person name="Wu L."/>
            <person name="Ma J."/>
        </authorList>
    </citation>
    <scope>NUCLEOTIDE SEQUENCE [LARGE SCALE GENOMIC DNA]</scope>
    <source>
        <strain evidence="2">CCM 7435</strain>
    </source>
</reference>
<organism evidence="1 2">
    <name type="scientific">Ancylobacter oerskovii</name>
    <dbReference type="NCBI Taxonomy" id="459519"/>
    <lineage>
        <taxon>Bacteria</taxon>
        <taxon>Pseudomonadati</taxon>
        <taxon>Pseudomonadota</taxon>
        <taxon>Alphaproteobacteria</taxon>
        <taxon>Hyphomicrobiales</taxon>
        <taxon>Xanthobacteraceae</taxon>
        <taxon>Ancylobacter</taxon>
    </lineage>
</organism>
<comment type="caution">
    <text evidence="1">The sequence shown here is derived from an EMBL/GenBank/DDBJ whole genome shotgun (WGS) entry which is preliminary data.</text>
</comment>
<dbReference type="EMBL" id="JBHUHD010000001">
    <property type="protein sequence ID" value="MFD2141388.1"/>
    <property type="molecule type" value="Genomic_DNA"/>
</dbReference>
<name>A0ABW4YYX5_9HYPH</name>
<proteinExistence type="predicted"/>